<proteinExistence type="inferred from homology"/>
<protein>
    <recommendedName>
        <fullName evidence="2">ATP-dependent Clp protease proteolytic subunit</fullName>
    </recommendedName>
</protein>
<dbReference type="PANTHER" id="PTHR10381:SF50">
    <property type="entry name" value="ATP-DEPENDENT CLP PROTEASE PROTEOLYTIC SUBUNIT 3, CHLOROPLASTIC"/>
    <property type="match status" value="1"/>
</dbReference>
<dbReference type="PRINTS" id="PR00127">
    <property type="entry name" value="CLPPROTEASEP"/>
</dbReference>
<sequence>MSTLPSSSSTFSSGARPQPRRQQRAARAPRRAAAAAPRAALWTPPSRGAGGAPREPQQGWTNGVSVAPIQANGQPIMAPRTAEMAGDPFGLLLRQRIVFLGGEVDDFGADAIVSQLLLLDQQDATKDIKLFINSP</sequence>
<feature type="compositionally biased region" description="Basic residues" evidence="3">
    <location>
        <begin position="18"/>
        <end position="30"/>
    </location>
</feature>
<evidence type="ECO:0000313" key="4">
    <source>
        <dbReference type="EMBL" id="KIY97208.1"/>
    </source>
</evidence>
<accession>A0A0D2KNK8</accession>
<dbReference type="InterPro" id="IPR001907">
    <property type="entry name" value="ClpP"/>
</dbReference>
<dbReference type="PANTHER" id="PTHR10381">
    <property type="entry name" value="ATP-DEPENDENT CLP PROTEASE PROTEOLYTIC SUBUNIT"/>
    <property type="match status" value="1"/>
</dbReference>
<dbReference type="KEGG" id="mng:MNEG_10751"/>
<feature type="region of interest" description="Disordered" evidence="3">
    <location>
        <begin position="1"/>
        <end position="64"/>
    </location>
</feature>
<evidence type="ECO:0000256" key="2">
    <source>
        <dbReference type="RuleBase" id="RU003567"/>
    </source>
</evidence>
<dbReference type="GO" id="GO:0006515">
    <property type="term" value="P:protein quality control for misfolded or incompletely synthesized proteins"/>
    <property type="evidence" value="ECO:0007669"/>
    <property type="project" value="TreeGrafter"/>
</dbReference>
<dbReference type="STRING" id="145388.A0A0D2KNK8"/>
<feature type="compositionally biased region" description="Low complexity" evidence="3">
    <location>
        <begin position="1"/>
        <end position="17"/>
    </location>
</feature>
<dbReference type="OrthoDB" id="2017408at2759"/>
<feature type="compositionally biased region" description="Low complexity" evidence="3">
    <location>
        <begin position="31"/>
        <end position="40"/>
    </location>
</feature>
<organism evidence="4 5">
    <name type="scientific">Monoraphidium neglectum</name>
    <dbReference type="NCBI Taxonomy" id="145388"/>
    <lineage>
        <taxon>Eukaryota</taxon>
        <taxon>Viridiplantae</taxon>
        <taxon>Chlorophyta</taxon>
        <taxon>core chlorophytes</taxon>
        <taxon>Chlorophyceae</taxon>
        <taxon>CS clade</taxon>
        <taxon>Sphaeropleales</taxon>
        <taxon>Selenastraceae</taxon>
        <taxon>Monoraphidium</taxon>
    </lineage>
</organism>
<keyword evidence="5" id="KW-1185">Reference proteome</keyword>
<dbReference type="RefSeq" id="XP_013896228.1">
    <property type="nucleotide sequence ID" value="XM_014040774.1"/>
</dbReference>
<feature type="non-terminal residue" evidence="4">
    <location>
        <position position="135"/>
    </location>
</feature>
<dbReference type="Pfam" id="PF00574">
    <property type="entry name" value="CLP_protease"/>
    <property type="match status" value="1"/>
</dbReference>
<evidence type="ECO:0000256" key="3">
    <source>
        <dbReference type="SAM" id="MobiDB-lite"/>
    </source>
</evidence>
<dbReference type="Gene3D" id="3.90.226.10">
    <property type="entry name" value="2-enoyl-CoA Hydratase, Chain A, domain 1"/>
    <property type="match status" value="1"/>
</dbReference>
<dbReference type="SUPFAM" id="SSF52096">
    <property type="entry name" value="ClpP/crotonase"/>
    <property type="match status" value="1"/>
</dbReference>
<dbReference type="GO" id="GO:0004176">
    <property type="term" value="F:ATP-dependent peptidase activity"/>
    <property type="evidence" value="ECO:0007669"/>
    <property type="project" value="InterPro"/>
</dbReference>
<dbReference type="GO" id="GO:0009536">
    <property type="term" value="C:plastid"/>
    <property type="evidence" value="ECO:0007669"/>
    <property type="project" value="UniProtKB-ARBA"/>
</dbReference>
<dbReference type="GO" id="GO:0009368">
    <property type="term" value="C:endopeptidase Clp complex"/>
    <property type="evidence" value="ECO:0007669"/>
    <property type="project" value="TreeGrafter"/>
</dbReference>
<dbReference type="InterPro" id="IPR029045">
    <property type="entry name" value="ClpP/crotonase-like_dom_sf"/>
</dbReference>
<evidence type="ECO:0000313" key="5">
    <source>
        <dbReference type="Proteomes" id="UP000054498"/>
    </source>
</evidence>
<dbReference type="EMBL" id="KK102664">
    <property type="protein sequence ID" value="KIY97208.1"/>
    <property type="molecule type" value="Genomic_DNA"/>
</dbReference>
<dbReference type="GO" id="GO:0051117">
    <property type="term" value="F:ATPase binding"/>
    <property type="evidence" value="ECO:0007669"/>
    <property type="project" value="TreeGrafter"/>
</dbReference>
<dbReference type="AlphaFoldDB" id="A0A0D2KNK8"/>
<reference evidence="4 5" key="1">
    <citation type="journal article" date="2013" name="BMC Genomics">
        <title>Reconstruction of the lipid metabolism for the microalga Monoraphidium neglectum from its genome sequence reveals characteristics suitable for biofuel production.</title>
        <authorList>
            <person name="Bogen C."/>
            <person name="Al-Dilaimi A."/>
            <person name="Albersmeier A."/>
            <person name="Wichmann J."/>
            <person name="Grundmann M."/>
            <person name="Rupp O."/>
            <person name="Lauersen K.J."/>
            <person name="Blifernez-Klassen O."/>
            <person name="Kalinowski J."/>
            <person name="Goesmann A."/>
            <person name="Mussgnug J.H."/>
            <person name="Kruse O."/>
        </authorList>
    </citation>
    <scope>NUCLEOTIDE SEQUENCE [LARGE SCALE GENOMIC DNA]</scope>
    <source>
        <strain evidence="4 5">SAG 48.87</strain>
    </source>
</reference>
<name>A0A0D2KNK8_9CHLO</name>
<evidence type="ECO:0000256" key="1">
    <source>
        <dbReference type="ARBA" id="ARBA00007039"/>
    </source>
</evidence>
<gene>
    <name evidence="4" type="ORF">MNEG_10751</name>
</gene>
<dbReference type="Proteomes" id="UP000054498">
    <property type="component" value="Unassembled WGS sequence"/>
</dbReference>
<comment type="similarity">
    <text evidence="1 2">Belongs to the peptidase S14 family.</text>
</comment>
<dbReference type="GO" id="GO:0004252">
    <property type="term" value="F:serine-type endopeptidase activity"/>
    <property type="evidence" value="ECO:0007669"/>
    <property type="project" value="InterPro"/>
</dbReference>
<dbReference type="GeneID" id="25727945"/>
<dbReference type="InterPro" id="IPR023562">
    <property type="entry name" value="ClpP/TepA"/>
</dbReference>